<evidence type="ECO:0000313" key="4">
    <source>
        <dbReference type="Proteomes" id="UP001244297"/>
    </source>
</evidence>
<organism evidence="3 4">
    <name type="scientific">Methylobacterium longum</name>
    <dbReference type="NCBI Taxonomy" id="767694"/>
    <lineage>
        <taxon>Bacteria</taxon>
        <taxon>Pseudomonadati</taxon>
        <taxon>Pseudomonadota</taxon>
        <taxon>Alphaproteobacteria</taxon>
        <taxon>Hyphomicrobiales</taxon>
        <taxon>Methylobacteriaceae</taxon>
        <taxon>Methylobacterium</taxon>
    </lineage>
</organism>
<protein>
    <submittedName>
        <fullName evidence="3">Pilus assembly protein</fullName>
    </submittedName>
</protein>
<dbReference type="Pfam" id="PF07811">
    <property type="entry name" value="TadE"/>
    <property type="match status" value="1"/>
</dbReference>
<dbReference type="Proteomes" id="UP001244297">
    <property type="component" value="Unassembled WGS sequence"/>
</dbReference>
<evidence type="ECO:0000259" key="2">
    <source>
        <dbReference type="Pfam" id="PF07811"/>
    </source>
</evidence>
<name>A0ABT8AI54_9HYPH</name>
<accession>A0ABT8AI54</accession>
<keyword evidence="1" id="KW-0812">Transmembrane</keyword>
<evidence type="ECO:0000256" key="1">
    <source>
        <dbReference type="SAM" id="Phobius"/>
    </source>
</evidence>
<dbReference type="RefSeq" id="WP_238286616.1">
    <property type="nucleotide sequence ID" value="NZ_BPQS01000007.1"/>
</dbReference>
<comment type="caution">
    <text evidence="3">The sequence shown here is derived from an EMBL/GenBank/DDBJ whole genome shotgun (WGS) entry which is preliminary data.</text>
</comment>
<evidence type="ECO:0000313" key="3">
    <source>
        <dbReference type="EMBL" id="MDN3569445.1"/>
    </source>
</evidence>
<feature type="domain" description="TadE-like" evidence="2">
    <location>
        <begin position="13"/>
        <end position="55"/>
    </location>
</feature>
<keyword evidence="1" id="KW-1133">Transmembrane helix</keyword>
<sequence>MLSVCRFLRDRRGAAAVEFALVAGLLILTILFVMTVAMILFVNQSIDYATTRASRQIMTGAAQAKSMDQAGFRAALCGYLPSMVKCGNVVINLYTVPTGTSPSGYYSYVKPDVSGLLMPPLTPGSGQYTLGPRGASQYLLVVYPITFLPTAFATVLGGSGTFNGSPAYLAVSTAAFRNELF</sequence>
<keyword evidence="4" id="KW-1185">Reference proteome</keyword>
<keyword evidence="1" id="KW-0472">Membrane</keyword>
<feature type="transmembrane region" description="Helical" evidence="1">
    <location>
        <begin position="20"/>
        <end position="42"/>
    </location>
</feature>
<reference evidence="4" key="1">
    <citation type="journal article" date="2019" name="Int. J. Syst. Evol. Microbiol.">
        <title>The Global Catalogue of Microorganisms (GCM) 10K type strain sequencing project: providing services to taxonomists for standard genome sequencing and annotation.</title>
        <authorList>
            <consortium name="The Broad Institute Genomics Platform"/>
            <consortium name="The Broad Institute Genome Sequencing Center for Infectious Disease"/>
            <person name="Wu L."/>
            <person name="Ma J."/>
        </authorList>
    </citation>
    <scope>NUCLEOTIDE SEQUENCE [LARGE SCALE GENOMIC DNA]</scope>
    <source>
        <strain evidence="4">CECT 7806</strain>
    </source>
</reference>
<proteinExistence type="predicted"/>
<dbReference type="EMBL" id="JAUFPT010000006">
    <property type="protein sequence ID" value="MDN3569445.1"/>
    <property type="molecule type" value="Genomic_DNA"/>
</dbReference>
<gene>
    <name evidence="3" type="ORF">QWZ18_02260</name>
</gene>
<dbReference type="InterPro" id="IPR012495">
    <property type="entry name" value="TadE-like_dom"/>
</dbReference>